<proteinExistence type="predicted"/>
<dbReference type="RefSeq" id="WP_045829862.1">
    <property type="nucleotide sequence ID" value="NZ_JZRB01000025.1"/>
</dbReference>
<name>A0A0F3KND4_9GAMM</name>
<accession>A0A0F3KND4</accession>
<dbReference type="EMBL" id="JZRB01000025">
    <property type="protein sequence ID" value="KJV32497.1"/>
    <property type="molecule type" value="Genomic_DNA"/>
</dbReference>
<reference evidence="1 2" key="1">
    <citation type="submission" date="2015-03" db="EMBL/GenBank/DDBJ databases">
        <title>Draft genome sequence of Luteibacter yeojuensis strain SU11.</title>
        <authorList>
            <person name="Sulaiman J."/>
            <person name="Priya K."/>
            <person name="Chan K.-G."/>
        </authorList>
    </citation>
    <scope>NUCLEOTIDE SEQUENCE [LARGE SCALE GENOMIC DNA]</scope>
    <source>
        <strain evidence="1 2">SU11</strain>
    </source>
</reference>
<dbReference type="PATRIC" id="fig|345309.4.peg.1786"/>
<sequence>MDARDFGNTVTLYLPQGAGGGPPYAVFQDRSKAGDFPTRDEALRFAVSLAVTIRDSKGVNVRMRIEDEAGGWETRDSVAAG</sequence>
<organism evidence="1 2">
    <name type="scientific">Luteibacter yeojuensis</name>
    <dbReference type="NCBI Taxonomy" id="345309"/>
    <lineage>
        <taxon>Bacteria</taxon>
        <taxon>Pseudomonadati</taxon>
        <taxon>Pseudomonadota</taxon>
        <taxon>Gammaproteobacteria</taxon>
        <taxon>Lysobacterales</taxon>
        <taxon>Rhodanobacteraceae</taxon>
        <taxon>Luteibacter</taxon>
    </lineage>
</organism>
<evidence type="ECO:0000313" key="2">
    <source>
        <dbReference type="Proteomes" id="UP000033651"/>
    </source>
</evidence>
<gene>
    <name evidence="1" type="ORF">VI08_12215</name>
</gene>
<dbReference type="OrthoDB" id="5958713at2"/>
<keyword evidence="2" id="KW-1185">Reference proteome</keyword>
<evidence type="ECO:0000313" key="1">
    <source>
        <dbReference type="EMBL" id="KJV32497.1"/>
    </source>
</evidence>
<comment type="caution">
    <text evidence="1">The sequence shown here is derived from an EMBL/GenBank/DDBJ whole genome shotgun (WGS) entry which is preliminary data.</text>
</comment>
<protein>
    <submittedName>
        <fullName evidence="1">Uncharacterized protein</fullName>
    </submittedName>
</protein>
<dbReference type="Proteomes" id="UP000033651">
    <property type="component" value="Unassembled WGS sequence"/>
</dbReference>
<dbReference type="AlphaFoldDB" id="A0A0F3KND4"/>